<gene>
    <name evidence="10" type="ORF">FCN18_27485</name>
</gene>
<dbReference type="InterPro" id="IPR038731">
    <property type="entry name" value="RgtA/B/C-like"/>
</dbReference>
<evidence type="ECO:0000256" key="7">
    <source>
        <dbReference type="ARBA" id="ARBA00023136"/>
    </source>
</evidence>
<evidence type="ECO:0000313" key="11">
    <source>
        <dbReference type="Proteomes" id="UP000309992"/>
    </source>
</evidence>
<reference evidence="10 11" key="1">
    <citation type="journal article" date="2015" name="Antonie Van Leeuwenhoek">
        <title>Prauserella endophytica sp. nov., an endophytic actinobacterium isolated from Tamarix taklamakanensis.</title>
        <authorList>
            <person name="Liu J.M."/>
            <person name="Habden X."/>
            <person name="Guo L."/>
            <person name="Tuo L."/>
            <person name="Jiang Z.K."/>
            <person name="Liu S.W."/>
            <person name="Liu X.F."/>
            <person name="Chen L."/>
            <person name="Li R.F."/>
            <person name="Zhang Y.Q."/>
            <person name="Sun C.H."/>
        </authorList>
    </citation>
    <scope>NUCLEOTIDE SEQUENCE [LARGE SCALE GENOMIC DNA]</scope>
    <source>
        <strain evidence="10 11">CGMCC 4.7182</strain>
    </source>
</reference>
<feature type="transmembrane region" description="Helical" evidence="8">
    <location>
        <begin position="335"/>
        <end position="354"/>
    </location>
</feature>
<accession>A0ABY2RY93</accession>
<name>A0ABY2RY93_9PSEU</name>
<protein>
    <submittedName>
        <fullName evidence="10">Glycosyltransferase family 39 protein</fullName>
    </submittedName>
</protein>
<dbReference type="InterPro" id="IPR050297">
    <property type="entry name" value="LipidA_mod_glycosyltrf_83"/>
</dbReference>
<evidence type="ECO:0000256" key="2">
    <source>
        <dbReference type="ARBA" id="ARBA00022475"/>
    </source>
</evidence>
<keyword evidence="4" id="KW-0808">Transferase</keyword>
<feature type="transmembrane region" description="Helical" evidence="8">
    <location>
        <begin position="82"/>
        <end position="102"/>
    </location>
</feature>
<keyword evidence="6 8" id="KW-1133">Transmembrane helix</keyword>
<keyword evidence="11" id="KW-1185">Reference proteome</keyword>
<organism evidence="10 11">
    <name type="scientific">Prauserella endophytica</name>
    <dbReference type="NCBI Taxonomy" id="1592324"/>
    <lineage>
        <taxon>Bacteria</taxon>
        <taxon>Bacillati</taxon>
        <taxon>Actinomycetota</taxon>
        <taxon>Actinomycetes</taxon>
        <taxon>Pseudonocardiales</taxon>
        <taxon>Pseudonocardiaceae</taxon>
        <taxon>Prauserella</taxon>
        <taxon>Prauserella coralliicola group</taxon>
    </lineage>
</organism>
<keyword evidence="5 8" id="KW-0812">Transmembrane</keyword>
<evidence type="ECO:0000259" key="9">
    <source>
        <dbReference type="Pfam" id="PF13231"/>
    </source>
</evidence>
<keyword evidence="7 8" id="KW-0472">Membrane</keyword>
<dbReference type="PANTHER" id="PTHR33908:SF11">
    <property type="entry name" value="MEMBRANE PROTEIN"/>
    <property type="match status" value="1"/>
</dbReference>
<dbReference type="Pfam" id="PF13231">
    <property type="entry name" value="PMT_2"/>
    <property type="match status" value="1"/>
</dbReference>
<feature type="transmembrane region" description="Helical" evidence="8">
    <location>
        <begin position="303"/>
        <end position="323"/>
    </location>
</feature>
<sequence>MDALSVSRRAASPPRFAGGPVGVVVAVQFAVLTALSGRYGFHRDELYFLAAGARPAWGYADQPPLTPLLARLSVELFGSTPVGLRVVASVLGAATVVVVALVARELGGGKGAQVLAASATALSAFGLVVSHMLSTTTVDVLMWTVLGLLTLRLLRTGDGRWWVAIGTAAGIALENKWLAPLLLVALGAGVLAAGPRSVLRSGWLAVGVAVAAILAAPAIAWQAAHDFPLLGVAAGISEDDGAGNRMLFVPMQVVYLSPVLVPVWVAGLVRLWREPELRWARALAVGYPVLGAVLLVLGGKPYYAVPALFLLTAAGAPAALRWLGTGRYAARRSAAGALAVVGAAMSVVVALPVLPPAALGPVLAMNPEQGEQVGWPEFTATVAGVWHSIPPGERAGAVILTRNYGQAGAIEHYGPRHGLPRAYSGHMSYADWGPPPEEKTGPVVLVGAPGPAADVLTGCRVAAVHDNGLGLGNDEQGTPVRLCDGPRAPWPQLWPRLRHLY</sequence>
<evidence type="ECO:0000256" key="4">
    <source>
        <dbReference type="ARBA" id="ARBA00022679"/>
    </source>
</evidence>
<comment type="caution">
    <text evidence="10">The sequence shown here is derived from an EMBL/GenBank/DDBJ whole genome shotgun (WGS) entry which is preliminary data.</text>
</comment>
<evidence type="ECO:0000256" key="6">
    <source>
        <dbReference type="ARBA" id="ARBA00022989"/>
    </source>
</evidence>
<dbReference type="PANTHER" id="PTHR33908">
    <property type="entry name" value="MANNOSYLTRANSFERASE YKCB-RELATED"/>
    <property type="match status" value="1"/>
</dbReference>
<feature type="domain" description="Glycosyltransferase RgtA/B/C/D-like" evidence="9">
    <location>
        <begin position="61"/>
        <end position="221"/>
    </location>
</feature>
<feature type="transmembrane region" description="Helical" evidence="8">
    <location>
        <begin position="253"/>
        <end position="272"/>
    </location>
</feature>
<evidence type="ECO:0000256" key="5">
    <source>
        <dbReference type="ARBA" id="ARBA00022692"/>
    </source>
</evidence>
<evidence type="ECO:0000256" key="3">
    <source>
        <dbReference type="ARBA" id="ARBA00022676"/>
    </source>
</evidence>
<dbReference type="RefSeq" id="WP_137096463.1">
    <property type="nucleotide sequence ID" value="NZ_SWMS01000018.1"/>
</dbReference>
<evidence type="ECO:0000256" key="1">
    <source>
        <dbReference type="ARBA" id="ARBA00004651"/>
    </source>
</evidence>
<feature type="transmembrane region" description="Helical" evidence="8">
    <location>
        <begin position="21"/>
        <end position="41"/>
    </location>
</feature>
<feature type="transmembrane region" description="Helical" evidence="8">
    <location>
        <begin position="177"/>
        <end position="194"/>
    </location>
</feature>
<keyword evidence="3" id="KW-0328">Glycosyltransferase</keyword>
<proteinExistence type="predicted"/>
<evidence type="ECO:0000313" key="10">
    <source>
        <dbReference type="EMBL" id="TKG65252.1"/>
    </source>
</evidence>
<dbReference type="Proteomes" id="UP000309992">
    <property type="component" value="Unassembled WGS sequence"/>
</dbReference>
<dbReference type="EMBL" id="SWMS01000018">
    <property type="protein sequence ID" value="TKG65252.1"/>
    <property type="molecule type" value="Genomic_DNA"/>
</dbReference>
<evidence type="ECO:0000256" key="8">
    <source>
        <dbReference type="SAM" id="Phobius"/>
    </source>
</evidence>
<comment type="subcellular location">
    <subcellularLocation>
        <location evidence="1">Cell membrane</location>
        <topology evidence="1">Multi-pass membrane protein</topology>
    </subcellularLocation>
</comment>
<feature type="transmembrane region" description="Helical" evidence="8">
    <location>
        <begin position="114"/>
        <end position="133"/>
    </location>
</feature>
<feature type="transmembrane region" description="Helical" evidence="8">
    <location>
        <begin position="279"/>
        <end position="297"/>
    </location>
</feature>
<feature type="transmembrane region" description="Helical" evidence="8">
    <location>
        <begin position="201"/>
        <end position="221"/>
    </location>
</feature>
<keyword evidence="2" id="KW-1003">Cell membrane</keyword>